<dbReference type="InterPro" id="IPR009214">
    <property type="entry name" value="DUF1129"/>
</dbReference>
<reference evidence="2 3" key="1">
    <citation type="submission" date="2019-03" db="EMBL/GenBank/DDBJ databases">
        <title>Complete Genome Sequence of Leuconostoc kimchii strain NKJ218 Isolated from Homemade Kimchi.</title>
        <authorList>
            <person name="Jung J.Y."/>
            <person name="Jin H.M."/>
            <person name="Jung J.-W."/>
            <person name="Lee S.-Y."/>
            <person name="Ryu B.-G."/>
            <person name="Han S.-S."/>
            <person name="Kang H.K."/>
            <person name="Choi H.W."/>
            <person name="Chung E.J."/>
            <person name="Choi K.-M."/>
        </authorList>
    </citation>
    <scope>NUCLEOTIDE SEQUENCE [LARGE SCALE GENOMIC DNA]</scope>
    <source>
        <strain evidence="2 3">NKJ218</strain>
    </source>
</reference>
<name>A0ABX5SIZ4_9LACO</name>
<keyword evidence="3" id="KW-1185">Reference proteome</keyword>
<feature type="transmembrane region" description="Helical" evidence="1">
    <location>
        <begin position="158"/>
        <end position="179"/>
    </location>
</feature>
<dbReference type="PIRSF" id="PIRSF033111">
    <property type="entry name" value="UCP033111"/>
    <property type="match status" value="1"/>
</dbReference>
<dbReference type="EMBL" id="CP037939">
    <property type="protein sequence ID" value="QBR46998.1"/>
    <property type="molecule type" value="Genomic_DNA"/>
</dbReference>
<feature type="transmembrane region" description="Helical" evidence="1">
    <location>
        <begin position="87"/>
        <end position="110"/>
    </location>
</feature>
<dbReference type="Proteomes" id="UP000295756">
    <property type="component" value="Chromosome"/>
</dbReference>
<evidence type="ECO:0000313" key="2">
    <source>
        <dbReference type="EMBL" id="QBR46998.1"/>
    </source>
</evidence>
<proteinExistence type="predicted"/>
<dbReference type="Pfam" id="PF06570">
    <property type="entry name" value="DUF1129"/>
    <property type="match status" value="1"/>
</dbReference>
<accession>A0ABX5SIZ4</accession>
<feature type="transmembrane region" description="Helical" evidence="1">
    <location>
        <begin position="116"/>
        <end position="137"/>
    </location>
</feature>
<keyword evidence="1" id="KW-1133">Transmembrane helix</keyword>
<gene>
    <name evidence="2" type="ORF">EW139_02245</name>
</gene>
<sequence length="234" mass="25906">MSEEKQHLTNKNEDFIFRFKRLLAQNGQLSGEKIDEITTEVEQRLLSAQGTGKTAAQLFGTPTQAVQQYLDPRNNTKKLHEYKFWNLALDTSLAILMLFLAVFGVSLFFSKNANNQGAGIVSLILISALGGSIYTAVVVKLTPNPKGKQQANAKSNRWLYLIGAVLAWLIGFLVLGMLPPMINPTLPPVVYIVLLGLAYLLFRWNRQQSGLKGGFLAISQLSQQARLEASQAKK</sequence>
<keyword evidence="1" id="KW-0472">Membrane</keyword>
<organism evidence="2 3">
    <name type="scientific">Leuconostoc kimchii</name>
    <dbReference type="NCBI Taxonomy" id="136609"/>
    <lineage>
        <taxon>Bacteria</taxon>
        <taxon>Bacillati</taxon>
        <taxon>Bacillota</taxon>
        <taxon>Bacilli</taxon>
        <taxon>Lactobacillales</taxon>
        <taxon>Lactobacillaceae</taxon>
        <taxon>Leuconostoc</taxon>
    </lineage>
</organism>
<dbReference type="RefSeq" id="WP_013103129.1">
    <property type="nucleotide sequence ID" value="NZ_CP037939.1"/>
</dbReference>
<evidence type="ECO:0000256" key="1">
    <source>
        <dbReference type="SAM" id="Phobius"/>
    </source>
</evidence>
<protein>
    <submittedName>
        <fullName evidence="2">DUF1129 domain-containing protein</fullName>
    </submittedName>
</protein>
<feature type="transmembrane region" description="Helical" evidence="1">
    <location>
        <begin position="185"/>
        <end position="202"/>
    </location>
</feature>
<keyword evidence="1" id="KW-0812">Transmembrane</keyword>
<evidence type="ECO:0000313" key="3">
    <source>
        <dbReference type="Proteomes" id="UP000295756"/>
    </source>
</evidence>